<dbReference type="RefSeq" id="XP_040801907.1">
    <property type="nucleotide sequence ID" value="XM_040950096.1"/>
</dbReference>
<keyword evidence="2" id="KW-1133">Transmembrane helix</keyword>
<feature type="region of interest" description="Disordered" evidence="1">
    <location>
        <begin position="391"/>
        <end position="429"/>
    </location>
</feature>
<proteinExistence type="predicted"/>
<sequence length="645" mass="70728">MALPDPGLPTPKLLRESTDLTFTSTFTSSSTRSFSYTPNAVTFTRTRTRTRLPAANKHKYRILHQPLFRNSLLAGVGYLELANAADFAANVWNEIPVPLHAKILMAIGGPCALCMTLVAARDMYLSAANVRLLRQERTFLADSISASASSADHTDDGSHRPMPHPSSERSTIDRLNEYKHGVNTREVLTEVIDRILMDLLMGVGALLVGIGTLLAIWGADPTIYRASNLLSGYVGNGLAAGFGLVNAIWSAYLVWRFQRCWRACAVAEQEEGGKIPRDQNHELPASLKTKLRARMRALQFHAVVNGVNGVVAGAASMVTATMWYGYVVLVPCIVSLILLNVFWRARLGYDRSLGTFSSTGLDAELCTAATATTAAAAAAAAAAENPVVHTTIPEDDSATDPDHDHPSPPPPPSPAALAHHKEDIDRDPPHEDALSILLTELAYVSEMHRALLHTNNDHDASSHRETETETETKILRTLQLPITTLTPTTLLAFITHHNLWESFCVWLIESQSQSPSLLKRMWDILRFRFRFRRHPSPTSRTTEEELDAILGLGRDASTDAISPVPTSTGAERAAPAAAPAAAEVTLHHPEDLLTRCKDPTLLVRKMTAFLVGNVTRCFAYRERYLLEMVGYAIWKESLAHSGNCE</sequence>
<organism evidence="3 4">
    <name type="scientific">Aspergillus fijiensis CBS 313.89</name>
    <dbReference type="NCBI Taxonomy" id="1448319"/>
    <lineage>
        <taxon>Eukaryota</taxon>
        <taxon>Fungi</taxon>
        <taxon>Dikarya</taxon>
        <taxon>Ascomycota</taxon>
        <taxon>Pezizomycotina</taxon>
        <taxon>Eurotiomycetes</taxon>
        <taxon>Eurotiomycetidae</taxon>
        <taxon>Eurotiales</taxon>
        <taxon>Aspergillaceae</taxon>
        <taxon>Aspergillus</taxon>
    </lineage>
</organism>
<feature type="compositionally biased region" description="Basic and acidic residues" evidence="1">
    <location>
        <begin position="419"/>
        <end position="429"/>
    </location>
</feature>
<dbReference type="Proteomes" id="UP000249789">
    <property type="component" value="Unassembled WGS sequence"/>
</dbReference>
<evidence type="ECO:0000313" key="4">
    <source>
        <dbReference type="Proteomes" id="UP000249789"/>
    </source>
</evidence>
<evidence type="ECO:0008006" key="5">
    <source>
        <dbReference type="Google" id="ProtNLM"/>
    </source>
</evidence>
<keyword evidence="4" id="KW-1185">Reference proteome</keyword>
<feature type="region of interest" description="Disordered" evidence="1">
    <location>
        <begin position="148"/>
        <end position="170"/>
    </location>
</feature>
<gene>
    <name evidence="3" type="ORF">BO72DRAFT_527377</name>
</gene>
<name>A0A8G1VZ41_9EURO</name>
<feature type="transmembrane region" description="Helical" evidence="2">
    <location>
        <begin position="195"/>
        <end position="217"/>
    </location>
</feature>
<dbReference type="AlphaFoldDB" id="A0A8G1VZ41"/>
<protein>
    <recommendedName>
        <fullName evidence="5">Integral membrane protein</fullName>
    </recommendedName>
</protein>
<reference evidence="3 4" key="1">
    <citation type="submission" date="2018-02" db="EMBL/GenBank/DDBJ databases">
        <title>The genomes of Aspergillus section Nigri reveals drivers in fungal speciation.</title>
        <authorList>
            <consortium name="DOE Joint Genome Institute"/>
            <person name="Vesth T.C."/>
            <person name="Nybo J."/>
            <person name="Theobald S."/>
            <person name="Brandl J."/>
            <person name="Frisvad J.C."/>
            <person name="Nielsen K.F."/>
            <person name="Lyhne E.K."/>
            <person name="Kogle M.E."/>
            <person name="Kuo A."/>
            <person name="Riley R."/>
            <person name="Clum A."/>
            <person name="Nolan M."/>
            <person name="Lipzen A."/>
            <person name="Salamov A."/>
            <person name="Henrissat B."/>
            <person name="Wiebenga A."/>
            <person name="De vries R.P."/>
            <person name="Grigoriev I.V."/>
            <person name="Mortensen U.H."/>
            <person name="Andersen M.R."/>
            <person name="Baker S.E."/>
        </authorList>
    </citation>
    <scope>NUCLEOTIDE SEQUENCE [LARGE SCALE GENOMIC DNA]</scope>
    <source>
        <strain evidence="3 4">CBS 313.89</strain>
    </source>
</reference>
<feature type="transmembrane region" description="Helical" evidence="2">
    <location>
        <begin position="237"/>
        <end position="255"/>
    </location>
</feature>
<keyword evidence="2" id="KW-0472">Membrane</keyword>
<dbReference type="OrthoDB" id="5089392at2759"/>
<dbReference type="VEuPathDB" id="FungiDB:BO72DRAFT_527377"/>
<dbReference type="EMBL" id="KZ824640">
    <property type="protein sequence ID" value="RAK77897.1"/>
    <property type="molecule type" value="Genomic_DNA"/>
</dbReference>
<feature type="transmembrane region" description="Helical" evidence="2">
    <location>
        <begin position="323"/>
        <end position="343"/>
    </location>
</feature>
<accession>A0A8G1VZ41</accession>
<keyword evidence="2" id="KW-0812">Transmembrane</keyword>
<evidence type="ECO:0000256" key="2">
    <source>
        <dbReference type="SAM" id="Phobius"/>
    </source>
</evidence>
<evidence type="ECO:0000313" key="3">
    <source>
        <dbReference type="EMBL" id="RAK77897.1"/>
    </source>
</evidence>
<evidence type="ECO:0000256" key="1">
    <source>
        <dbReference type="SAM" id="MobiDB-lite"/>
    </source>
</evidence>
<dbReference type="GeneID" id="63867431"/>
<feature type="transmembrane region" description="Helical" evidence="2">
    <location>
        <begin position="297"/>
        <end position="317"/>
    </location>
</feature>